<dbReference type="OrthoDB" id="37659at2759"/>
<protein>
    <submittedName>
        <fullName evidence="5">3-hydroxyacyl-CoA dehydrogenase type-2</fullName>
    </submittedName>
</protein>
<feature type="region of interest" description="Disordered" evidence="4">
    <location>
        <begin position="281"/>
        <end position="304"/>
    </location>
</feature>
<keyword evidence="6" id="KW-1185">Reference proteome</keyword>
<dbReference type="SUPFAM" id="SSF51735">
    <property type="entry name" value="NAD(P)-binding Rossmann-fold domains"/>
    <property type="match status" value="1"/>
</dbReference>
<dbReference type="Pfam" id="PF00106">
    <property type="entry name" value="adh_short"/>
    <property type="match status" value="1"/>
</dbReference>
<dbReference type="InterPro" id="IPR036291">
    <property type="entry name" value="NAD(P)-bd_dom_sf"/>
</dbReference>
<dbReference type="PRINTS" id="PR00081">
    <property type="entry name" value="GDHRDH"/>
</dbReference>
<comment type="caution">
    <text evidence="5">The sequence shown here is derived from an EMBL/GenBank/DDBJ whole genome shotgun (WGS) entry which is preliminary data.</text>
</comment>
<dbReference type="Proteomes" id="UP000243723">
    <property type="component" value="Unassembled WGS sequence"/>
</dbReference>
<dbReference type="AlphaFoldDB" id="A0A2P7YDD2"/>
<keyword evidence="3" id="KW-0560">Oxidoreductase</keyword>
<comment type="similarity">
    <text evidence="1">Belongs to the short-chain dehydrogenases/reductases (SDR) family.</text>
</comment>
<dbReference type="InterPro" id="IPR002347">
    <property type="entry name" value="SDR_fam"/>
</dbReference>
<dbReference type="Gene3D" id="3.40.50.720">
    <property type="entry name" value="NAD(P)-binding Rossmann-like Domain"/>
    <property type="match status" value="1"/>
</dbReference>
<dbReference type="PROSITE" id="PS00061">
    <property type="entry name" value="ADH_SHORT"/>
    <property type="match status" value="1"/>
</dbReference>
<sequence length="304" mass="32450">MTSITPTQHGPKLTGKTAVVTGGSSGIGLATTKVLASKGAQVFNLDIHPPSEQLPSSIKYIHCDQSSWTDLINAQKRISRVDIAVVNGGVSEHPNYFDDTFDDNGNLELPKQDVFEVNLKGSVNFCKIAVSRMRQQGQGGSIVMVASATGLAPEHSLPLYSSCKTAILGLVRVLRPVLIRHDITINAVAPAATITNQLPGHLAAPIIDAGLPVSTAEHVAWAVYFSATAEQDKAVEPYGKDDDHAPGLGRWNGRTILTLGDTWTEVEGPLADLKPKWLGEENSKLTRAQQTLTDSRPPAIGLPN</sequence>
<name>A0A2P7YDD2_9PEZI</name>
<dbReference type="GO" id="GO:0016491">
    <property type="term" value="F:oxidoreductase activity"/>
    <property type="evidence" value="ECO:0007669"/>
    <property type="project" value="UniProtKB-KW"/>
</dbReference>
<dbReference type="EMBL" id="NHZQ01000447">
    <property type="protein sequence ID" value="PSK33976.1"/>
    <property type="molecule type" value="Genomic_DNA"/>
</dbReference>
<proteinExistence type="inferred from homology"/>
<evidence type="ECO:0000313" key="6">
    <source>
        <dbReference type="Proteomes" id="UP000243723"/>
    </source>
</evidence>
<dbReference type="STRING" id="40998.A0A2P7YDD2"/>
<evidence type="ECO:0000256" key="1">
    <source>
        <dbReference type="ARBA" id="ARBA00006484"/>
    </source>
</evidence>
<evidence type="ECO:0000313" key="5">
    <source>
        <dbReference type="EMBL" id="PSK33976.1"/>
    </source>
</evidence>
<accession>A0A2P7YDD2</accession>
<dbReference type="InterPro" id="IPR020904">
    <property type="entry name" value="Sc_DH/Rdtase_CS"/>
</dbReference>
<evidence type="ECO:0000256" key="2">
    <source>
        <dbReference type="ARBA" id="ARBA00022857"/>
    </source>
</evidence>
<feature type="compositionally biased region" description="Polar residues" evidence="4">
    <location>
        <begin position="285"/>
        <end position="294"/>
    </location>
</feature>
<reference evidence="5 6" key="1">
    <citation type="submission" date="2017-05" db="EMBL/GenBank/DDBJ databases">
        <title>Draft genome sequence of Elsinoe australis.</title>
        <authorList>
            <person name="Cheng Q."/>
        </authorList>
    </citation>
    <scope>NUCLEOTIDE SEQUENCE [LARGE SCALE GENOMIC DNA]</scope>
    <source>
        <strain evidence="5 6">NL1</strain>
    </source>
</reference>
<gene>
    <name evidence="5" type="ORF">B9Z65_8302</name>
</gene>
<keyword evidence="2" id="KW-0521">NADP</keyword>
<dbReference type="PANTHER" id="PTHR43180">
    <property type="entry name" value="3-OXOACYL-(ACYL-CARRIER-PROTEIN) REDUCTASE (AFU_ORTHOLOGUE AFUA_6G11210)"/>
    <property type="match status" value="1"/>
</dbReference>
<dbReference type="PANTHER" id="PTHR43180:SF80">
    <property type="entry name" value="NAD(P)-BINDING PROTEIN"/>
    <property type="match status" value="1"/>
</dbReference>
<evidence type="ECO:0000256" key="4">
    <source>
        <dbReference type="SAM" id="MobiDB-lite"/>
    </source>
</evidence>
<organism evidence="5 6">
    <name type="scientific">Elsinoe australis</name>
    <dbReference type="NCBI Taxonomy" id="40998"/>
    <lineage>
        <taxon>Eukaryota</taxon>
        <taxon>Fungi</taxon>
        <taxon>Dikarya</taxon>
        <taxon>Ascomycota</taxon>
        <taxon>Pezizomycotina</taxon>
        <taxon>Dothideomycetes</taxon>
        <taxon>Dothideomycetidae</taxon>
        <taxon>Myriangiales</taxon>
        <taxon>Elsinoaceae</taxon>
        <taxon>Elsinoe</taxon>
    </lineage>
</organism>
<evidence type="ECO:0000256" key="3">
    <source>
        <dbReference type="ARBA" id="ARBA00023002"/>
    </source>
</evidence>